<evidence type="ECO:0000256" key="3">
    <source>
        <dbReference type="ARBA" id="ARBA00022483"/>
    </source>
</evidence>
<dbReference type="Gene3D" id="1.10.357.50">
    <property type="match status" value="1"/>
</dbReference>
<sequence length="832" mass="95915">MSDAALSRIANLIKLEDDLVKIPTLRQQFTKEKSSIDVKLNTTVQQQIESITSNMYKLNESATSLNEIKHSLNKIGSVYDESTGIPDYESIKKVTALNQFLTQTNNLCRDISGFRDFVNRLKKMTEAEIEIVGRDISYPLDNIFEIHYNLTQIRNFSDFLLVPSFKFSDDLQSIIARLLSPVKPAVRMFDELLKEVIISLTEAVKDGNTQMAFKLIRIIEHENNEDLKVVLKQKLHLSETLNPVTTNYSQFRSSKRNYMKFFYNKLEESLVETFDQCVEHFAEDRLLVYDNLGWLEDELVFVADTLAPIFPARWDLNGFIQDVYYNKLHNFTMDVIKTDPSAEELLRILAYDTHYGKFITSLQAEADTTGKSKKEIKSIVGEELKKVVLDDYLKVIISKMEEWNDNLIRQESEDFVQRDSPPETYTYKQAFDDEAANDQTITLEVESDVFVLPDFKTPLTMLKEQADVAADSGYGSILVGVIQNWSRCYVKRIVNYKLIIEDEFEKYMSVYNNDRFITSTSSRMRFFKKSKPEEPLFDIENMSPDELAAISKPGLIEYLTALGNTYEINTDRLQDKFLVTYKNKVHSSYQGVIQEAFEDTVTPSTELNGQVIRAIIDIITNDLYPALSKVFTKEWYDDKQNPEEPSMVQQVLETIYEYMQDLRGYASYDIYSCTFALLLDAFIASYIRIGYQNILNGKAKKVDPTATKKFKSFSEGVGRDVTLLYGGLESLFTRRDSAYLLNSLRAIEFLGDLATCDDPLNFIPQMWENEILGSFYFCSVEYIRGICLCRKDMDKAQVNILIPVLEDIQRTYHANVTPPPQITGTLNEFYYN</sequence>
<dbReference type="Gene3D" id="1.10.357.70">
    <property type="entry name" value="Exocyst complex component Sec6, C-terminal domain"/>
    <property type="match status" value="1"/>
</dbReference>
<dbReference type="InterPro" id="IPR042532">
    <property type="entry name" value="EXOC3/Sec6_C"/>
</dbReference>
<name>A0ABP0EBD1_9ASCO</name>
<dbReference type="Pfam" id="PF06046">
    <property type="entry name" value="Sec6"/>
    <property type="match status" value="1"/>
</dbReference>
<dbReference type="PANTHER" id="PTHR21292:SF1">
    <property type="entry name" value="EXOCYST COMPLEX COMPONENT 3"/>
    <property type="match status" value="1"/>
</dbReference>
<gene>
    <name evidence="4" type="primary">SEC6</name>
    <name evidence="4" type="ORF">CAAN4_D10198</name>
</gene>
<proteinExistence type="inferred from homology"/>
<dbReference type="EMBL" id="OZ004256">
    <property type="protein sequence ID" value="CAK7904610.1"/>
    <property type="molecule type" value="Genomic_DNA"/>
</dbReference>
<dbReference type="PANTHER" id="PTHR21292">
    <property type="entry name" value="EXOCYST COMPLEX COMPONENT SEC6-RELATED"/>
    <property type="match status" value="1"/>
</dbReference>
<keyword evidence="3" id="KW-0268">Exocytosis</keyword>
<keyword evidence="2" id="KW-0813">Transport</keyword>
<dbReference type="Proteomes" id="UP001497600">
    <property type="component" value="Chromosome D"/>
</dbReference>
<evidence type="ECO:0000313" key="5">
    <source>
        <dbReference type="Proteomes" id="UP001497600"/>
    </source>
</evidence>
<dbReference type="InterPro" id="IPR010326">
    <property type="entry name" value="EXOC3/Sec6"/>
</dbReference>
<comment type="similarity">
    <text evidence="1">Belongs to the SEC6 family.</text>
</comment>
<protein>
    <submittedName>
        <fullName evidence="4">Exocyst complex component Sec6p</fullName>
    </submittedName>
</protein>
<accession>A0ABP0EBD1</accession>
<evidence type="ECO:0000256" key="2">
    <source>
        <dbReference type="ARBA" id="ARBA00022448"/>
    </source>
</evidence>
<evidence type="ECO:0000256" key="1">
    <source>
        <dbReference type="ARBA" id="ARBA00009447"/>
    </source>
</evidence>
<keyword evidence="5" id="KW-1185">Reference proteome</keyword>
<reference evidence="4 5" key="1">
    <citation type="submission" date="2024-01" db="EMBL/GenBank/DDBJ databases">
        <authorList>
            <consortium name="Genoscope - CEA"/>
            <person name="William W."/>
        </authorList>
    </citation>
    <scope>NUCLEOTIDE SEQUENCE [LARGE SCALE GENOMIC DNA]</scope>
    <source>
        <strain evidence="4 5">29B2s-10</strain>
    </source>
</reference>
<evidence type="ECO:0000313" key="4">
    <source>
        <dbReference type="EMBL" id="CAK7904610.1"/>
    </source>
</evidence>
<organism evidence="4 5">
    <name type="scientific">[Candida] anglica</name>
    <dbReference type="NCBI Taxonomy" id="148631"/>
    <lineage>
        <taxon>Eukaryota</taxon>
        <taxon>Fungi</taxon>
        <taxon>Dikarya</taxon>
        <taxon>Ascomycota</taxon>
        <taxon>Saccharomycotina</taxon>
        <taxon>Pichiomycetes</taxon>
        <taxon>Debaryomycetaceae</taxon>
        <taxon>Kurtzmaniella</taxon>
    </lineage>
</organism>